<dbReference type="AlphaFoldDB" id="A0AAX6FEF4"/>
<evidence type="ECO:0000313" key="3">
    <source>
        <dbReference type="EMBL" id="KAJ6848077.1"/>
    </source>
</evidence>
<dbReference type="EMBL" id="JANAVB010004796">
    <property type="protein sequence ID" value="KAJ6848077.1"/>
    <property type="molecule type" value="Genomic_DNA"/>
</dbReference>
<evidence type="ECO:0000313" key="4">
    <source>
        <dbReference type="Proteomes" id="UP001140949"/>
    </source>
</evidence>
<feature type="chain" id="PRO_5044718733" evidence="1">
    <location>
        <begin position="20"/>
        <end position="77"/>
    </location>
</feature>
<name>A0AAX6FEF4_IRIPA</name>
<reference evidence="2" key="1">
    <citation type="journal article" date="2023" name="GigaByte">
        <title>Genome assembly of the bearded iris, Iris pallida Lam.</title>
        <authorList>
            <person name="Bruccoleri R.E."/>
            <person name="Oakeley E.J."/>
            <person name="Faust A.M.E."/>
            <person name="Altorfer M."/>
            <person name="Dessus-Babus S."/>
            <person name="Burckhardt D."/>
            <person name="Oertli M."/>
            <person name="Naumann U."/>
            <person name="Petersen F."/>
            <person name="Wong J."/>
        </authorList>
    </citation>
    <scope>NUCLEOTIDE SEQUENCE</scope>
    <source>
        <strain evidence="2">GSM-AAB239-AS_SAM_17_03QT</strain>
    </source>
</reference>
<accession>A0AAX6FEF4</accession>
<dbReference type="Proteomes" id="UP001140949">
    <property type="component" value="Unassembled WGS sequence"/>
</dbReference>
<comment type="caution">
    <text evidence="2">The sequence shown here is derived from an EMBL/GenBank/DDBJ whole genome shotgun (WGS) entry which is preliminary data.</text>
</comment>
<evidence type="ECO:0000256" key="1">
    <source>
        <dbReference type="SAM" id="SignalP"/>
    </source>
</evidence>
<keyword evidence="4" id="KW-1185">Reference proteome</keyword>
<keyword evidence="1" id="KW-0732">Signal</keyword>
<evidence type="ECO:0000313" key="2">
    <source>
        <dbReference type="EMBL" id="KAJ6814325.1"/>
    </source>
</evidence>
<protein>
    <submittedName>
        <fullName evidence="2">Uncharacterized protein</fullName>
    </submittedName>
</protein>
<organism evidence="2 4">
    <name type="scientific">Iris pallida</name>
    <name type="common">Sweet iris</name>
    <dbReference type="NCBI Taxonomy" id="29817"/>
    <lineage>
        <taxon>Eukaryota</taxon>
        <taxon>Viridiplantae</taxon>
        <taxon>Streptophyta</taxon>
        <taxon>Embryophyta</taxon>
        <taxon>Tracheophyta</taxon>
        <taxon>Spermatophyta</taxon>
        <taxon>Magnoliopsida</taxon>
        <taxon>Liliopsida</taxon>
        <taxon>Asparagales</taxon>
        <taxon>Iridaceae</taxon>
        <taxon>Iridoideae</taxon>
        <taxon>Irideae</taxon>
        <taxon>Iris</taxon>
    </lineage>
</organism>
<gene>
    <name evidence="3" type="ORF">M6B38_116265</name>
    <name evidence="2" type="ORF">M6B38_141195</name>
</gene>
<dbReference type="EMBL" id="JANAVB010029816">
    <property type="protein sequence ID" value="KAJ6814325.1"/>
    <property type="molecule type" value="Genomic_DNA"/>
</dbReference>
<sequence length="77" mass="8516">MALRLHFPTLALSISSASSSFCNPNSTRFPRLQTRVPVLRIRSLPMISAALPPLDLTEDNIRQVLVDSRTEAISPDL</sequence>
<reference evidence="2" key="2">
    <citation type="submission" date="2023-04" db="EMBL/GenBank/DDBJ databases">
        <authorList>
            <person name="Bruccoleri R.E."/>
            <person name="Oakeley E.J."/>
            <person name="Faust A.-M."/>
            <person name="Dessus-Babus S."/>
            <person name="Altorfer M."/>
            <person name="Burckhardt D."/>
            <person name="Oertli M."/>
            <person name="Naumann U."/>
            <person name="Petersen F."/>
            <person name="Wong J."/>
        </authorList>
    </citation>
    <scope>NUCLEOTIDE SEQUENCE</scope>
    <source>
        <strain evidence="2">GSM-AAB239-AS_SAM_17_03QT</strain>
        <tissue evidence="2">Leaf</tissue>
    </source>
</reference>
<proteinExistence type="predicted"/>
<feature type="signal peptide" evidence="1">
    <location>
        <begin position="1"/>
        <end position="19"/>
    </location>
</feature>